<gene>
    <name evidence="2" type="ORF">EMA8858_03772</name>
</gene>
<feature type="coiled-coil region" evidence="1">
    <location>
        <begin position="819"/>
        <end position="853"/>
    </location>
</feature>
<dbReference type="Proteomes" id="UP000837932">
    <property type="component" value="Unassembled WGS sequence"/>
</dbReference>
<name>A0ABM9AUC8_9BACT</name>
<sequence>MKKSIFLLLFISINIFGQSITISPNGSASLLDVQSTTNGILVPRMSQDERLAIVNPSMGLMVFQTDNTAGFFVNKSSIPAIPNWSRLAEGTAWSTGFSSINDIFSPNSGRVGIGTANPAAKLDIFTNTDDHLNLTNQSSPALDIKSTLNFKNSIYYTAKILTIGLSANNARLGFFTGVNLTSTNLQENMTIANNGFVGIKNINPEAVLHVGGTDSEKLRLHNTSTLAANISSELFFKTGGIFTGALKTIGQSNANARLGLFTSAGLNTSDLLERLSILDDGKVGIGTVSPAAQLTVFGPNGINGIAHTNGTTTLATSLDASAGWFGTTTTHSLKLTTNNSAKVTILSTGEVGIGTASPSTYILDINGRARIRHNSATAGLWFNKSDNTEGAFTGMFDNDTYGFFGMGAVANWRFGFDLTNTRMGIGTMTPKHPLTFPNSVGDKISFWGGNTLNTDNHYGIGIQGSVLQFYVPTTSENLVFGIGRSGAFTEKMRISGGGNVGIGSTNPALAGLIVDKAVGNANAIFGSNTSGVSIESNFPGVSLNGYYSGGRKPISTGFVGGISMNPTNGLISIYNSTASGIAGSIVTATDKFFINNQGNVGIGTSTPNASLSVIRGTGVDGTAAFFGTTWASHFNYSTSEDTYIRGGKSGSKVIINDISGLGNVGIGTSNPGYKLQVNTTGDSPGIVHANNVGIQVGTYLGSNAGWLGTFSNHPLYFFVNNGGSAVTITTSEQLQVGSSATPVGYKMSVDGKVICTELEVLTTPWPDYVFKPTYKLKPLNEVENFIQQNGHLPNIPKAEDIENKSLALGNMSKLQMEKIEELTLYLIEINKRLKKVEDENEVLKKELKSIKSQN</sequence>
<keyword evidence="3" id="KW-1185">Reference proteome</keyword>
<reference evidence="2" key="1">
    <citation type="submission" date="2021-12" db="EMBL/GenBank/DDBJ databases">
        <authorList>
            <person name="Rodrigo-Torres L."/>
            <person name="Arahal R. D."/>
            <person name="Lucena T."/>
        </authorList>
    </citation>
    <scope>NUCLEOTIDE SEQUENCE</scope>
    <source>
        <strain evidence="2">CECT 8858</strain>
    </source>
</reference>
<protein>
    <submittedName>
        <fullName evidence="2">Uncharacterized protein</fullName>
    </submittedName>
</protein>
<evidence type="ECO:0000256" key="1">
    <source>
        <dbReference type="SAM" id="Coils"/>
    </source>
</evidence>
<evidence type="ECO:0000313" key="3">
    <source>
        <dbReference type="Proteomes" id="UP000837932"/>
    </source>
</evidence>
<dbReference type="RefSeq" id="WP_238808447.1">
    <property type="nucleotide sequence ID" value="NZ_CAKLPY010000004.1"/>
</dbReference>
<keyword evidence="1" id="KW-0175">Coiled coil</keyword>
<organism evidence="2 3">
    <name type="scientific">Emticicia aquatica</name>
    <dbReference type="NCBI Taxonomy" id="1681835"/>
    <lineage>
        <taxon>Bacteria</taxon>
        <taxon>Pseudomonadati</taxon>
        <taxon>Bacteroidota</taxon>
        <taxon>Cytophagia</taxon>
        <taxon>Cytophagales</taxon>
        <taxon>Leadbetterellaceae</taxon>
        <taxon>Emticicia</taxon>
    </lineage>
</organism>
<proteinExistence type="predicted"/>
<evidence type="ECO:0000313" key="2">
    <source>
        <dbReference type="EMBL" id="CAH0997638.1"/>
    </source>
</evidence>
<accession>A0ABM9AUC8</accession>
<comment type="caution">
    <text evidence="2">The sequence shown here is derived from an EMBL/GenBank/DDBJ whole genome shotgun (WGS) entry which is preliminary data.</text>
</comment>
<dbReference type="EMBL" id="CAKLPY010000004">
    <property type="protein sequence ID" value="CAH0997638.1"/>
    <property type="molecule type" value="Genomic_DNA"/>
</dbReference>